<feature type="signal peptide" evidence="1">
    <location>
        <begin position="1"/>
        <end position="26"/>
    </location>
</feature>
<name>A0A916W690_9BACT</name>
<dbReference type="InterPro" id="IPR025491">
    <property type="entry name" value="DUF4382"/>
</dbReference>
<dbReference type="AlphaFoldDB" id="A0A916W690"/>
<dbReference type="Proteomes" id="UP000648801">
    <property type="component" value="Unassembled WGS sequence"/>
</dbReference>
<dbReference type="PROSITE" id="PS51257">
    <property type="entry name" value="PROKAR_LIPOPROTEIN"/>
    <property type="match status" value="1"/>
</dbReference>
<sequence length="468" mass="48891">MMIRLKQNKTTLLSMISLPLAALLMAGCSGVTNSPANTGSSSATGAAFVVGTDAPMAAVTSFAVQVDSVVAVDSNGNQVSLLSGSPTVDFARFNGLQTLLDFNDVPIGTYNTINITLGNATIGYLNQQAGSAPTVQSENATLTSSNVSITLAKPLVISQTEPVGLRVDFDLHKSIQVDSNGQITGQVTPTFNIASVAIGDAGGYIDEFTAGVVSVNTTAQSFVIQGPHGRNFTVNVNGQTEWDNNESLSSLTTSSIIQISGTIDRADATIDADEVAILSQSGFYAHGQITYVQPASGVANSFDLYVRAIEPTSTGLTLGQIAQVDLSGNENYFIYWMHNPLTQFLFNQQSLLPGQAVTIGGPATGAANAQDVTVKRVVLRCWGFDGTVVPGSVSANTNTFKMNVNGFAGILVPGTVTVYVTNGTHYRLGPNTLADVSSLTNVRVVGLLIKDPLSGQPVLLAHYVDSLD</sequence>
<proteinExistence type="predicted"/>
<keyword evidence="1" id="KW-0732">Signal</keyword>
<dbReference type="Pfam" id="PF14321">
    <property type="entry name" value="DUF4382"/>
    <property type="match status" value="1"/>
</dbReference>
<dbReference type="EMBL" id="BMJB01000001">
    <property type="protein sequence ID" value="GGA69613.1"/>
    <property type="molecule type" value="Genomic_DNA"/>
</dbReference>
<dbReference type="RefSeq" id="WP_188759272.1">
    <property type="nucleotide sequence ID" value="NZ_BMJB01000001.1"/>
</dbReference>
<gene>
    <name evidence="3" type="ORF">GCM10011507_21430</name>
</gene>
<evidence type="ECO:0000313" key="3">
    <source>
        <dbReference type="EMBL" id="GGA69613.1"/>
    </source>
</evidence>
<feature type="chain" id="PRO_5037610782" description="DUF4382 domain-containing protein" evidence="1">
    <location>
        <begin position="27"/>
        <end position="468"/>
    </location>
</feature>
<comment type="caution">
    <text evidence="3">The sequence shown here is derived from an EMBL/GenBank/DDBJ whole genome shotgun (WGS) entry which is preliminary data.</text>
</comment>
<reference evidence="3" key="1">
    <citation type="journal article" date="2014" name="Int. J. Syst. Evol. Microbiol.">
        <title>Complete genome sequence of Corynebacterium casei LMG S-19264T (=DSM 44701T), isolated from a smear-ripened cheese.</title>
        <authorList>
            <consortium name="US DOE Joint Genome Institute (JGI-PGF)"/>
            <person name="Walter F."/>
            <person name="Albersmeier A."/>
            <person name="Kalinowski J."/>
            <person name="Ruckert C."/>
        </authorList>
    </citation>
    <scope>NUCLEOTIDE SEQUENCE</scope>
    <source>
        <strain evidence="3">CGMCC 1.15447</strain>
    </source>
</reference>
<reference evidence="3" key="2">
    <citation type="submission" date="2020-09" db="EMBL/GenBank/DDBJ databases">
        <authorList>
            <person name="Sun Q."/>
            <person name="Zhou Y."/>
        </authorList>
    </citation>
    <scope>NUCLEOTIDE SEQUENCE</scope>
    <source>
        <strain evidence="3">CGMCC 1.15447</strain>
    </source>
</reference>
<evidence type="ECO:0000256" key="1">
    <source>
        <dbReference type="SAM" id="SignalP"/>
    </source>
</evidence>
<organism evidence="3 4">
    <name type="scientific">Edaphobacter acidisoli</name>
    <dbReference type="NCBI Taxonomy" id="2040573"/>
    <lineage>
        <taxon>Bacteria</taxon>
        <taxon>Pseudomonadati</taxon>
        <taxon>Acidobacteriota</taxon>
        <taxon>Terriglobia</taxon>
        <taxon>Terriglobales</taxon>
        <taxon>Acidobacteriaceae</taxon>
        <taxon>Edaphobacter</taxon>
    </lineage>
</organism>
<evidence type="ECO:0000313" key="4">
    <source>
        <dbReference type="Proteomes" id="UP000648801"/>
    </source>
</evidence>
<accession>A0A916W690</accession>
<protein>
    <recommendedName>
        <fullName evidence="2">DUF4382 domain-containing protein</fullName>
    </recommendedName>
</protein>
<keyword evidence="4" id="KW-1185">Reference proteome</keyword>
<evidence type="ECO:0000259" key="2">
    <source>
        <dbReference type="Pfam" id="PF14321"/>
    </source>
</evidence>
<feature type="domain" description="DUF4382" evidence="2">
    <location>
        <begin position="52"/>
        <end position="183"/>
    </location>
</feature>